<dbReference type="EMBL" id="JARJCM010000018">
    <property type="protein sequence ID" value="KAJ7041212.1"/>
    <property type="molecule type" value="Genomic_DNA"/>
</dbReference>
<evidence type="ECO:0000256" key="14">
    <source>
        <dbReference type="PROSITE-ProRule" id="PRU00192"/>
    </source>
</evidence>
<feature type="domain" description="SH3" evidence="17">
    <location>
        <begin position="796"/>
        <end position="857"/>
    </location>
</feature>
<keyword evidence="9" id="KW-1133">Transmembrane helix</keyword>
<evidence type="ECO:0000256" key="4">
    <source>
        <dbReference type="ARBA" id="ARBA00009739"/>
    </source>
</evidence>
<dbReference type="Pfam" id="PF00018">
    <property type="entry name" value="SH3_1"/>
    <property type="match status" value="2"/>
</dbReference>
<evidence type="ECO:0000256" key="6">
    <source>
        <dbReference type="ARBA" id="ARBA00022443"/>
    </source>
</evidence>
<dbReference type="PROSITE" id="PS50011">
    <property type="entry name" value="PROTEIN_KINASE_DOM"/>
    <property type="match status" value="1"/>
</dbReference>
<dbReference type="SUPFAM" id="SSF50044">
    <property type="entry name" value="SH3-domain"/>
    <property type="match status" value="3"/>
</dbReference>
<dbReference type="SUPFAM" id="SSF56112">
    <property type="entry name" value="Protein kinase-like (PK-like)"/>
    <property type="match status" value="1"/>
</dbReference>
<dbReference type="Gene3D" id="2.30.30.40">
    <property type="entry name" value="SH3 Domains"/>
    <property type="match status" value="3"/>
</dbReference>
<dbReference type="InterPro" id="IPR051681">
    <property type="entry name" value="Ser/Thr_Kinases-Pseudokinases"/>
</dbReference>
<evidence type="ECO:0000259" key="17">
    <source>
        <dbReference type="PROSITE" id="PS50002"/>
    </source>
</evidence>
<dbReference type="Gene3D" id="1.10.510.10">
    <property type="entry name" value="Transferase(Phosphotransferase) domain 1"/>
    <property type="match status" value="1"/>
</dbReference>
<dbReference type="InterPro" id="IPR011009">
    <property type="entry name" value="Kinase-like_dom_sf"/>
</dbReference>
<dbReference type="AlphaFoldDB" id="A0AAD6X938"/>
<evidence type="ECO:0000256" key="2">
    <source>
        <dbReference type="ARBA" id="ARBA00004651"/>
    </source>
</evidence>
<dbReference type="InterPro" id="IPR001452">
    <property type="entry name" value="SH3_domain"/>
</dbReference>
<dbReference type="CDD" id="cd11855">
    <property type="entry name" value="SH3_Sho1p"/>
    <property type="match status" value="1"/>
</dbReference>
<keyword evidence="20" id="KW-1185">Reference proteome</keyword>
<accession>A0AAD6X938</accession>
<dbReference type="GO" id="GO:0005524">
    <property type="term" value="F:ATP binding"/>
    <property type="evidence" value="ECO:0007669"/>
    <property type="project" value="InterPro"/>
</dbReference>
<evidence type="ECO:0000256" key="16">
    <source>
        <dbReference type="SAM" id="SignalP"/>
    </source>
</evidence>
<dbReference type="InterPro" id="IPR008266">
    <property type="entry name" value="Tyr_kinase_AS"/>
</dbReference>
<feature type="signal peptide" evidence="16">
    <location>
        <begin position="1"/>
        <end position="27"/>
    </location>
</feature>
<evidence type="ECO:0000256" key="8">
    <source>
        <dbReference type="ARBA" id="ARBA00022692"/>
    </source>
</evidence>
<dbReference type="Proteomes" id="UP001218188">
    <property type="component" value="Unassembled WGS sequence"/>
</dbReference>
<organism evidence="19 20">
    <name type="scientific">Mycena alexandri</name>
    <dbReference type="NCBI Taxonomy" id="1745969"/>
    <lineage>
        <taxon>Eukaryota</taxon>
        <taxon>Fungi</taxon>
        <taxon>Dikarya</taxon>
        <taxon>Basidiomycota</taxon>
        <taxon>Agaricomycotina</taxon>
        <taxon>Agaricomycetes</taxon>
        <taxon>Agaricomycetidae</taxon>
        <taxon>Agaricales</taxon>
        <taxon>Marasmiineae</taxon>
        <taxon>Mycenaceae</taxon>
        <taxon>Mycena</taxon>
    </lineage>
</organism>
<dbReference type="PRINTS" id="PR00452">
    <property type="entry name" value="SH3DOMAIN"/>
</dbReference>
<comment type="similarity">
    <text evidence="4">Belongs to the SHO1 family.</text>
</comment>
<evidence type="ECO:0000256" key="7">
    <source>
        <dbReference type="ARBA" id="ARBA00022475"/>
    </source>
</evidence>
<dbReference type="EC" id="2.7.11.25" evidence="5"/>
<sequence length="864" mass="95066">MTRTVGPNSKILIYNALLSFLRGACDAQLAGPSEVATIRTAIDGYLLSMASDDVVVAVVESLEYRETLLEISSKLGLADDPKFRAALRTDDQGIATLLVSIFNSKSAEDAALHLQGDSAQCFLDVVQDTLDKGFILAQDHTRLAHRIIRKLTESCDMLPSALFIAGVSGCDDHPTFGGGYGDIYRALHNNKPVALKRMRYFLRGSDLRRIRLKFCREALVWKDLHHLHILPFLGIDRDSFPSSLCMVSPWMELGTVMNYLKAHGYANVDRLLSEIAQGLQYLHSNNIVHGDLRGSNILINQDFSACLADFGLSAFSNATSSMTTHRGGSLYWMAPELIDPESFGTKFARTPATDVYAYGCVCLELYTGRPPFSHLSEPAALMRIISGQRPQRPLGLPAMSDSLWENVVGYWVESAAMRPATEAVVQKMVWPVPKPYPSPPQTPVVGDAAPSLTLPVSDAAPSPRIGQDDDIKADKSESVDVDVEPLTLQLPRRQLPRRPDQMTRVAPSDYFGKPEGEDWTEFTVEEPNAPLPADVAEAPLPLPAASGTSLPFHPNLRSPSVWPNLASTSLSPPKKNAERTKESKWWQRRAPNKLASILPSKFFTGHGDVPSQATSKSQHVDDDYHKVLYDYPFPALPSDYGIQEGETLWVLEKQGQWWQVRRLDGSVCVVPASCLQSTQTVPRSGVSSGQDVLKHGTEAKALYPYAANVDDLHEISFEKGEILEILNKEGKWWEAKKEDGTIGMVPSHLMLICDNDHQHTSKPSSAEVPSRISPSSPRPGGSASSVYSSQDVPDNQKDQQAIATYGYTAAADDLNAISFREGDILEILDKRGKWWEAKKADGTTGIVPSNHLCLLEGRKRRSVS</sequence>
<keyword evidence="11" id="KW-0472">Membrane</keyword>
<evidence type="ECO:0000256" key="9">
    <source>
        <dbReference type="ARBA" id="ARBA00022989"/>
    </source>
</evidence>
<dbReference type="PROSITE" id="PS50002">
    <property type="entry name" value="SH3"/>
    <property type="match status" value="3"/>
</dbReference>
<feature type="compositionally biased region" description="Low complexity" evidence="15">
    <location>
        <begin position="769"/>
        <end position="785"/>
    </location>
</feature>
<evidence type="ECO:0000256" key="15">
    <source>
        <dbReference type="SAM" id="MobiDB-lite"/>
    </source>
</evidence>
<dbReference type="Pfam" id="PF07714">
    <property type="entry name" value="PK_Tyr_Ser-Thr"/>
    <property type="match status" value="1"/>
</dbReference>
<dbReference type="InterPro" id="IPR000719">
    <property type="entry name" value="Prot_kinase_dom"/>
</dbReference>
<feature type="compositionally biased region" description="Basic and acidic residues" evidence="15">
    <location>
        <begin position="575"/>
        <end position="585"/>
    </location>
</feature>
<comment type="cofactor">
    <cofactor evidence="1">
        <name>Mg(2+)</name>
        <dbReference type="ChEBI" id="CHEBI:18420"/>
    </cofactor>
</comment>
<feature type="region of interest" description="Disordered" evidence="15">
    <location>
        <begin position="441"/>
        <end position="470"/>
    </location>
</feature>
<gene>
    <name evidence="19" type="ORF">C8F04DRAFT_1080579</name>
</gene>
<evidence type="ECO:0000256" key="12">
    <source>
        <dbReference type="ARBA" id="ARBA00047559"/>
    </source>
</evidence>
<comment type="catalytic activity">
    <reaction evidence="13">
        <text>L-seryl-[protein] + ATP = O-phospho-L-seryl-[protein] + ADP + H(+)</text>
        <dbReference type="Rhea" id="RHEA:17989"/>
        <dbReference type="Rhea" id="RHEA-COMP:9863"/>
        <dbReference type="Rhea" id="RHEA-COMP:11604"/>
        <dbReference type="ChEBI" id="CHEBI:15378"/>
        <dbReference type="ChEBI" id="CHEBI:29999"/>
        <dbReference type="ChEBI" id="CHEBI:30616"/>
        <dbReference type="ChEBI" id="CHEBI:83421"/>
        <dbReference type="ChEBI" id="CHEBI:456216"/>
        <dbReference type="EC" id="2.7.11.25"/>
    </reaction>
</comment>
<evidence type="ECO:0000313" key="19">
    <source>
        <dbReference type="EMBL" id="KAJ7041212.1"/>
    </source>
</evidence>
<comment type="catalytic activity">
    <reaction evidence="12">
        <text>L-threonyl-[protein] + ATP = O-phospho-L-threonyl-[protein] + ADP + H(+)</text>
        <dbReference type="Rhea" id="RHEA:46608"/>
        <dbReference type="Rhea" id="RHEA-COMP:11060"/>
        <dbReference type="Rhea" id="RHEA-COMP:11605"/>
        <dbReference type="ChEBI" id="CHEBI:15378"/>
        <dbReference type="ChEBI" id="CHEBI:30013"/>
        <dbReference type="ChEBI" id="CHEBI:30616"/>
        <dbReference type="ChEBI" id="CHEBI:61977"/>
        <dbReference type="ChEBI" id="CHEBI:456216"/>
        <dbReference type="EC" id="2.7.11.25"/>
    </reaction>
</comment>
<evidence type="ECO:0000256" key="5">
    <source>
        <dbReference type="ARBA" id="ARBA00012406"/>
    </source>
</evidence>
<comment type="caution">
    <text evidence="19">The sequence shown here is derived from an EMBL/GenBank/DDBJ whole genome shotgun (WGS) entry which is preliminary data.</text>
</comment>
<dbReference type="GO" id="GO:0005886">
    <property type="term" value="C:plasma membrane"/>
    <property type="evidence" value="ECO:0007669"/>
    <property type="project" value="UniProtKB-SubCell"/>
</dbReference>
<feature type="region of interest" description="Disordered" evidence="15">
    <location>
        <begin position="755"/>
        <end position="794"/>
    </location>
</feature>
<name>A0AAD6X938_9AGAR</name>
<evidence type="ECO:0000256" key="3">
    <source>
        <dbReference type="ARBA" id="ARBA00006529"/>
    </source>
</evidence>
<evidence type="ECO:0000256" key="1">
    <source>
        <dbReference type="ARBA" id="ARBA00001946"/>
    </source>
</evidence>
<keyword evidence="6 14" id="KW-0728">SH3 domain</keyword>
<dbReference type="InterPro" id="IPR035522">
    <property type="entry name" value="Sho1_SH3"/>
</dbReference>
<dbReference type="PANTHER" id="PTHR44329">
    <property type="entry name" value="SERINE/THREONINE-PROTEIN KINASE TNNI3K-RELATED"/>
    <property type="match status" value="1"/>
</dbReference>
<protein>
    <recommendedName>
        <fullName evidence="5">mitogen-activated protein kinase kinase kinase</fullName>
        <ecNumber evidence="5">2.7.11.25</ecNumber>
    </recommendedName>
</protein>
<evidence type="ECO:0000259" key="18">
    <source>
        <dbReference type="PROSITE" id="PS50011"/>
    </source>
</evidence>
<keyword evidence="19" id="KW-0808">Transferase</keyword>
<feature type="chain" id="PRO_5042037772" description="mitogen-activated protein kinase kinase kinase" evidence="16">
    <location>
        <begin position="28"/>
        <end position="864"/>
    </location>
</feature>
<feature type="domain" description="SH3" evidence="17">
    <location>
        <begin position="694"/>
        <end position="755"/>
    </location>
</feature>
<reference evidence="19" key="1">
    <citation type="submission" date="2023-03" db="EMBL/GenBank/DDBJ databases">
        <title>Massive genome expansion in bonnet fungi (Mycena s.s.) driven by repeated elements and novel gene families across ecological guilds.</title>
        <authorList>
            <consortium name="Lawrence Berkeley National Laboratory"/>
            <person name="Harder C.B."/>
            <person name="Miyauchi S."/>
            <person name="Viragh M."/>
            <person name="Kuo A."/>
            <person name="Thoen E."/>
            <person name="Andreopoulos B."/>
            <person name="Lu D."/>
            <person name="Skrede I."/>
            <person name="Drula E."/>
            <person name="Henrissat B."/>
            <person name="Morin E."/>
            <person name="Kohler A."/>
            <person name="Barry K."/>
            <person name="LaButti K."/>
            <person name="Morin E."/>
            <person name="Salamov A."/>
            <person name="Lipzen A."/>
            <person name="Mereny Z."/>
            <person name="Hegedus B."/>
            <person name="Baldrian P."/>
            <person name="Stursova M."/>
            <person name="Weitz H."/>
            <person name="Taylor A."/>
            <person name="Grigoriev I.V."/>
            <person name="Nagy L.G."/>
            <person name="Martin F."/>
            <person name="Kauserud H."/>
        </authorList>
    </citation>
    <scope>NUCLEOTIDE SEQUENCE</scope>
    <source>
        <strain evidence="19">CBHHK200</strain>
    </source>
</reference>
<dbReference type="InterPro" id="IPR036028">
    <property type="entry name" value="SH3-like_dom_sf"/>
</dbReference>
<keyword evidence="7" id="KW-1003">Cell membrane</keyword>
<comment type="similarity">
    <text evidence="3">Belongs to the protein kinase superfamily. STE Ser/Thr protein kinase family. MAP kinase kinase kinase subfamily.</text>
</comment>
<evidence type="ECO:0000313" key="20">
    <source>
        <dbReference type="Proteomes" id="UP001218188"/>
    </source>
</evidence>
<dbReference type="PROSITE" id="PS00109">
    <property type="entry name" value="PROTEIN_KINASE_TYR"/>
    <property type="match status" value="1"/>
</dbReference>
<keyword evidence="8" id="KW-0812">Transmembrane</keyword>
<comment type="subcellular location">
    <subcellularLocation>
        <location evidence="2">Cell membrane</location>
        <topology evidence="2">Multi-pass membrane protein</topology>
    </subcellularLocation>
</comment>
<dbReference type="GO" id="GO:0004709">
    <property type="term" value="F:MAP kinase kinase kinase activity"/>
    <property type="evidence" value="ECO:0007669"/>
    <property type="project" value="UniProtKB-EC"/>
</dbReference>
<dbReference type="InterPro" id="IPR001245">
    <property type="entry name" value="Ser-Thr/Tyr_kinase_cat_dom"/>
</dbReference>
<feature type="region of interest" description="Disordered" evidence="15">
    <location>
        <begin position="566"/>
        <end position="585"/>
    </location>
</feature>
<keyword evidence="16" id="KW-0732">Signal</keyword>
<evidence type="ECO:0000256" key="11">
    <source>
        <dbReference type="ARBA" id="ARBA00023136"/>
    </source>
</evidence>
<evidence type="ECO:0000256" key="13">
    <source>
        <dbReference type="ARBA" id="ARBA00048329"/>
    </source>
</evidence>
<dbReference type="SMART" id="SM00326">
    <property type="entry name" value="SH3"/>
    <property type="match status" value="3"/>
</dbReference>
<evidence type="ECO:0000256" key="10">
    <source>
        <dbReference type="ARBA" id="ARBA00023016"/>
    </source>
</evidence>
<feature type="domain" description="Protein kinase" evidence="18">
    <location>
        <begin position="169"/>
        <end position="431"/>
    </location>
</feature>
<feature type="domain" description="SH3" evidence="17">
    <location>
        <begin position="620"/>
        <end position="680"/>
    </location>
</feature>
<keyword evidence="10" id="KW-0346">Stress response</keyword>
<keyword evidence="19" id="KW-0418">Kinase</keyword>
<proteinExistence type="inferred from homology"/>